<evidence type="ECO:0000259" key="2">
    <source>
        <dbReference type="Pfam" id="PF14238"/>
    </source>
</evidence>
<dbReference type="RefSeq" id="WP_139755741.1">
    <property type="nucleotide sequence ID" value="NZ_CP039852.1"/>
</dbReference>
<dbReference type="Pfam" id="PF14238">
    <property type="entry name" value="DUF4340"/>
    <property type="match status" value="1"/>
</dbReference>
<evidence type="ECO:0000313" key="4">
    <source>
        <dbReference type="Proteomes" id="UP000304912"/>
    </source>
</evidence>
<feature type="chain" id="PRO_5022686805" evidence="1">
    <location>
        <begin position="20"/>
        <end position="336"/>
    </location>
</feature>
<sequence>MNIRVVLLSVLVAASSASAWYLSRNEQSVVATPSSSVLDGLAQQSDAIEYVKIESATKVVFEAKRDEGKWQATHLDSAQRFPVDTKALSTLIRKLAQATIVEKKTENEKLYPRLGVEDPKRDGAESMLLTLEDAEQQWQLIVGNVSKSRRGQFIRHPDQSASYLIDKTVSLPLSSAEWLNKRILPATMQELNEARFWQPEKQELVISQSSDESLQWQAGSVEGEQVQTFPASSLSYPGILAQALEDIFAFNYLQVAPFSQADWETQRLAGKVDMTLLDGERILVEVSAANELDQYQVHFDMPESPSWVSDWVFTVSGYQGRAFLLSSEAITGAAGQ</sequence>
<name>A0A5B7YCK1_9ALTE</name>
<dbReference type="InterPro" id="IPR025641">
    <property type="entry name" value="DUF4340"/>
</dbReference>
<evidence type="ECO:0000256" key="1">
    <source>
        <dbReference type="SAM" id="SignalP"/>
    </source>
</evidence>
<dbReference type="Proteomes" id="UP000304912">
    <property type="component" value="Chromosome"/>
</dbReference>
<dbReference type="EMBL" id="CP039852">
    <property type="protein sequence ID" value="QCZ92993.1"/>
    <property type="molecule type" value="Genomic_DNA"/>
</dbReference>
<proteinExistence type="predicted"/>
<reference evidence="3 4" key="1">
    <citation type="submission" date="2019-04" db="EMBL/GenBank/DDBJ databases">
        <title>Salinimonas iocasae sp. nov., a halophilic bacterium isolated from the outer tube casing of tubeworms in Okinawa Trough.</title>
        <authorList>
            <person name="Zhang H."/>
            <person name="Wang H."/>
            <person name="Li C."/>
        </authorList>
    </citation>
    <scope>NUCLEOTIDE SEQUENCE [LARGE SCALE GENOMIC DNA]</scope>
    <source>
        <strain evidence="3 4">KX18D6</strain>
    </source>
</reference>
<dbReference type="OrthoDB" id="6384455at2"/>
<organism evidence="3 4">
    <name type="scientific">Salinimonas iocasae</name>
    <dbReference type="NCBI Taxonomy" id="2572577"/>
    <lineage>
        <taxon>Bacteria</taxon>
        <taxon>Pseudomonadati</taxon>
        <taxon>Pseudomonadota</taxon>
        <taxon>Gammaproteobacteria</taxon>
        <taxon>Alteromonadales</taxon>
        <taxon>Alteromonadaceae</taxon>
        <taxon>Alteromonas/Salinimonas group</taxon>
        <taxon>Salinimonas</taxon>
    </lineage>
</organism>
<feature type="signal peptide" evidence="1">
    <location>
        <begin position="1"/>
        <end position="19"/>
    </location>
</feature>
<keyword evidence="4" id="KW-1185">Reference proteome</keyword>
<feature type="domain" description="DUF4340" evidence="2">
    <location>
        <begin position="74"/>
        <end position="217"/>
    </location>
</feature>
<dbReference type="AlphaFoldDB" id="A0A5B7YCK1"/>
<gene>
    <name evidence="3" type="ORF">FBQ74_05580</name>
</gene>
<evidence type="ECO:0000313" key="3">
    <source>
        <dbReference type="EMBL" id="QCZ92993.1"/>
    </source>
</evidence>
<accession>A0A5B7YCK1</accession>
<keyword evidence="1" id="KW-0732">Signal</keyword>
<dbReference type="KEGG" id="salk:FBQ74_05580"/>
<protein>
    <submittedName>
        <fullName evidence="3">DUF4340 domain-containing protein</fullName>
    </submittedName>
</protein>